<evidence type="ECO:0000256" key="2">
    <source>
        <dbReference type="ARBA" id="ARBA00022475"/>
    </source>
</evidence>
<feature type="transmembrane region" description="Helical" evidence="6">
    <location>
        <begin position="283"/>
        <end position="304"/>
    </location>
</feature>
<accession>A0ABN0TE87</accession>
<gene>
    <name evidence="7" type="ORF">GCM10009539_01060</name>
</gene>
<feature type="transmembrane region" description="Helical" evidence="6">
    <location>
        <begin position="90"/>
        <end position="115"/>
    </location>
</feature>
<sequence length="417" mass="41405">MSEPQPTGVSGPTTAARFAAGATLVAVAAMAANVLAYGLRLGGNWLLDTDENGALGALIALLTVSSVLQVGTQTVAAVRTAKGDSDPERLVTIGVRLSLASSAVLLAASPVLVAVLHLPSLWPAVALAAAVGPLNAIGIHMGLLQGSERFGRLAVVTAVAAVGRSGGGLIGLLIGRSAFWTLLGVAVGGALALVAAYVLSRPVRRASGAGAPRIAEVLGACSAMLAMLALVNADLLLARAVLPAEVSGEYAVGAILSNAAYWAPQVVAVVALPRLAQGQRRALVVGALVVGTTGLIGVLATLVAGDLAVSVAGKGDYAGLADEAWLFAAAGAGWALVNLFLTARIAAGSRWVAAPLWGAALVEALGVLAWRPYSLTHTATVALLTAAGSVVVALLLTRSRTGAAPRVPVRAAGVSTG</sequence>
<evidence type="ECO:0000256" key="5">
    <source>
        <dbReference type="ARBA" id="ARBA00023136"/>
    </source>
</evidence>
<feature type="transmembrane region" description="Helical" evidence="6">
    <location>
        <begin position="18"/>
        <end position="39"/>
    </location>
</feature>
<reference evidence="7 8" key="1">
    <citation type="journal article" date="2019" name="Int. J. Syst. Evol. Microbiol.">
        <title>The Global Catalogue of Microorganisms (GCM) 10K type strain sequencing project: providing services to taxonomists for standard genome sequencing and annotation.</title>
        <authorList>
            <consortium name="The Broad Institute Genomics Platform"/>
            <consortium name="The Broad Institute Genome Sequencing Center for Infectious Disease"/>
            <person name="Wu L."/>
            <person name="Ma J."/>
        </authorList>
    </citation>
    <scope>NUCLEOTIDE SEQUENCE [LARGE SCALE GENOMIC DNA]</scope>
    <source>
        <strain evidence="7 8">JCM 10425</strain>
    </source>
</reference>
<keyword evidence="3 6" id="KW-0812">Transmembrane</keyword>
<keyword evidence="8" id="KW-1185">Reference proteome</keyword>
<evidence type="ECO:0000313" key="8">
    <source>
        <dbReference type="Proteomes" id="UP001500967"/>
    </source>
</evidence>
<organism evidence="7 8">
    <name type="scientific">Cryptosporangium japonicum</name>
    <dbReference type="NCBI Taxonomy" id="80872"/>
    <lineage>
        <taxon>Bacteria</taxon>
        <taxon>Bacillati</taxon>
        <taxon>Actinomycetota</taxon>
        <taxon>Actinomycetes</taxon>
        <taxon>Cryptosporangiales</taxon>
        <taxon>Cryptosporangiaceae</taxon>
        <taxon>Cryptosporangium</taxon>
    </lineage>
</organism>
<keyword evidence="2" id="KW-1003">Cell membrane</keyword>
<feature type="transmembrane region" description="Helical" evidence="6">
    <location>
        <begin position="250"/>
        <end position="271"/>
    </location>
</feature>
<protein>
    <submittedName>
        <fullName evidence="7">Polysaccharide biosynthesis protein</fullName>
    </submittedName>
</protein>
<dbReference type="RefSeq" id="WP_344646698.1">
    <property type="nucleotide sequence ID" value="NZ_BAAAGX010000001.1"/>
</dbReference>
<dbReference type="EMBL" id="BAAAGX010000001">
    <property type="protein sequence ID" value="GAA0219474.1"/>
    <property type="molecule type" value="Genomic_DNA"/>
</dbReference>
<feature type="transmembrane region" description="Helical" evidence="6">
    <location>
        <begin position="379"/>
        <end position="396"/>
    </location>
</feature>
<name>A0ABN0TE87_9ACTN</name>
<proteinExistence type="predicted"/>
<evidence type="ECO:0000313" key="7">
    <source>
        <dbReference type="EMBL" id="GAA0219474.1"/>
    </source>
</evidence>
<feature type="transmembrane region" description="Helical" evidence="6">
    <location>
        <begin position="324"/>
        <end position="341"/>
    </location>
</feature>
<evidence type="ECO:0000256" key="6">
    <source>
        <dbReference type="SAM" id="Phobius"/>
    </source>
</evidence>
<keyword evidence="5 6" id="KW-0472">Membrane</keyword>
<comment type="caution">
    <text evidence="7">The sequence shown here is derived from an EMBL/GenBank/DDBJ whole genome shotgun (WGS) entry which is preliminary data.</text>
</comment>
<feature type="transmembrane region" description="Helical" evidence="6">
    <location>
        <begin position="153"/>
        <end position="174"/>
    </location>
</feature>
<comment type="subcellular location">
    <subcellularLocation>
        <location evidence="1">Cell membrane</location>
        <topology evidence="1">Multi-pass membrane protein</topology>
    </subcellularLocation>
</comment>
<evidence type="ECO:0000256" key="3">
    <source>
        <dbReference type="ARBA" id="ARBA00022692"/>
    </source>
</evidence>
<dbReference type="Proteomes" id="UP001500967">
    <property type="component" value="Unassembled WGS sequence"/>
</dbReference>
<feature type="transmembrane region" description="Helical" evidence="6">
    <location>
        <begin position="211"/>
        <end position="230"/>
    </location>
</feature>
<evidence type="ECO:0000256" key="4">
    <source>
        <dbReference type="ARBA" id="ARBA00022989"/>
    </source>
</evidence>
<feature type="transmembrane region" description="Helical" evidence="6">
    <location>
        <begin position="180"/>
        <end position="199"/>
    </location>
</feature>
<feature type="transmembrane region" description="Helical" evidence="6">
    <location>
        <begin position="121"/>
        <end position="141"/>
    </location>
</feature>
<keyword evidence="4 6" id="KW-1133">Transmembrane helix</keyword>
<dbReference type="InterPro" id="IPR050833">
    <property type="entry name" value="Poly_Biosynth_Transport"/>
</dbReference>
<feature type="transmembrane region" description="Helical" evidence="6">
    <location>
        <begin position="353"/>
        <end position="373"/>
    </location>
</feature>
<evidence type="ECO:0000256" key="1">
    <source>
        <dbReference type="ARBA" id="ARBA00004651"/>
    </source>
</evidence>
<dbReference type="PANTHER" id="PTHR30250:SF26">
    <property type="entry name" value="PSMA PROTEIN"/>
    <property type="match status" value="1"/>
</dbReference>
<dbReference type="PANTHER" id="PTHR30250">
    <property type="entry name" value="PST FAMILY PREDICTED COLANIC ACID TRANSPORTER"/>
    <property type="match status" value="1"/>
</dbReference>